<dbReference type="PANTHER" id="PTHR30050">
    <property type="entry name" value="CHROMOSOMAL REPLICATION INITIATOR PROTEIN DNAA"/>
    <property type="match status" value="1"/>
</dbReference>
<protein>
    <submittedName>
        <fullName evidence="3">Regulatory inactivation of DnaA Hda protein</fullName>
    </submittedName>
</protein>
<dbReference type="GO" id="GO:0006270">
    <property type="term" value="P:DNA replication initiation"/>
    <property type="evidence" value="ECO:0007669"/>
    <property type="project" value="TreeGrafter"/>
</dbReference>
<dbReference type="AlphaFoldDB" id="A0A1I7HRQ4"/>
<evidence type="ECO:0000313" key="5">
    <source>
        <dbReference type="Proteomes" id="UP000244152"/>
    </source>
</evidence>
<evidence type="ECO:0000313" key="2">
    <source>
        <dbReference type="EMBL" id="PTQ79731.1"/>
    </source>
</evidence>
<proteinExistence type="predicted"/>
<accession>A0A1I7HRQ4</accession>
<evidence type="ECO:0000313" key="3">
    <source>
        <dbReference type="EMBL" id="SFU63321.1"/>
    </source>
</evidence>
<sequence>MKQLPLDIIPPPPALSNFVPGRNAELLQTLDNILMAREHERFVYLWGGTGCGKSHLLQGVASACKRNDMNTLYFACGERTSFANGSEVDCVMVDDVDRLGADAQIGLFHLYNRIRDEGRAFLLVSGSVAPGQLKLREDLLTRLAWGLVYEVHELTDEEKMEAMKNHASSRGLALPQEVCDYLLRHERRDLTSLMAKLDELDKYSLASHRKITVPLVRELLQPAS</sequence>
<dbReference type="InterPro" id="IPR017788">
    <property type="entry name" value="Hda"/>
</dbReference>
<dbReference type="Pfam" id="PF22688">
    <property type="entry name" value="Hda_lid"/>
    <property type="match status" value="1"/>
</dbReference>
<name>A0A1I7HRQ4_9PROT</name>
<organism evidence="3 4">
    <name type="scientific">Nitrosospira multiformis</name>
    <dbReference type="NCBI Taxonomy" id="1231"/>
    <lineage>
        <taxon>Bacteria</taxon>
        <taxon>Pseudomonadati</taxon>
        <taxon>Pseudomonadota</taxon>
        <taxon>Betaproteobacteria</taxon>
        <taxon>Nitrosomonadales</taxon>
        <taxon>Nitrosomonadaceae</taxon>
        <taxon>Nitrosospira</taxon>
    </lineage>
</organism>
<dbReference type="PANTHER" id="PTHR30050:SF5">
    <property type="entry name" value="DNAA REGULATORY INACTIVATOR HDA"/>
    <property type="match status" value="1"/>
</dbReference>
<reference evidence="3" key="2">
    <citation type="submission" date="2016-10" db="EMBL/GenBank/DDBJ databases">
        <authorList>
            <person name="de Groot N.N."/>
        </authorList>
    </citation>
    <scope>NUCLEOTIDE SEQUENCE [LARGE SCALE GENOMIC DNA]</scope>
    <source>
        <strain evidence="3">Nl14</strain>
    </source>
</reference>
<dbReference type="InterPro" id="IPR027417">
    <property type="entry name" value="P-loop_NTPase"/>
</dbReference>
<dbReference type="NCBIfam" id="TIGR03420">
    <property type="entry name" value="DnaA_homol_Hda"/>
    <property type="match status" value="1"/>
</dbReference>
<dbReference type="InterPro" id="IPR055199">
    <property type="entry name" value="Hda_lid"/>
</dbReference>
<dbReference type="GO" id="GO:0005886">
    <property type="term" value="C:plasma membrane"/>
    <property type="evidence" value="ECO:0007669"/>
    <property type="project" value="TreeGrafter"/>
</dbReference>
<dbReference type="OrthoDB" id="9784878at2"/>
<dbReference type="Proteomes" id="UP000244152">
    <property type="component" value="Unassembled WGS sequence"/>
</dbReference>
<feature type="domain" description="Hda lid" evidence="1">
    <location>
        <begin position="156"/>
        <end position="220"/>
    </location>
</feature>
<dbReference type="RefSeq" id="WP_074975125.1">
    <property type="nucleotide sequence ID" value="NZ_FPBZ01000011.1"/>
</dbReference>
<dbReference type="EMBL" id="QAOK01000023">
    <property type="protein sequence ID" value="PTQ79731.1"/>
    <property type="molecule type" value="Genomic_DNA"/>
</dbReference>
<evidence type="ECO:0000313" key="4">
    <source>
        <dbReference type="Proteomes" id="UP000182649"/>
    </source>
</evidence>
<dbReference type="Proteomes" id="UP000182649">
    <property type="component" value="Unassembled WGS sequence"/>
</dbReference>
<reference evidence="4" key="1">
    <citation type="submission" date="2016-10" db="EMBL/GenBank/DDBJ databases">
        <authorList>
            <person name="Varghese N."/>
            <person name="Submissions S."/>
        </authorList>
    </citation>
    <scope>NUCLEOTIDE SEQUENCE [LARGE SCALE GENOMIC DNA]</scope>
    <source>
        <strain evidence="4">Nl14</strain>
    </source>
</reference>
<reference evidence="2 5" key="3">
    <citation type="submission" date="2018-04" db="EMBL/GenBank/DDBJ databases">
        <title>Active sludge and wastewater microbial communities from Klosterneuburg, Austria.</title>
        <authorList>
            <person name="Wagner M."/>
        </authorList>
    </citation>
    <scope>NUCLEOTIDE SEQUENCE [LARGE SCALE GENOMIC DNA]</scope>
    <source>
        <strain evidence="2 5">Nl12</strain>
    </source>
</reference>
<dbReference type="Gene3D" id="3.40.50.300">
    <property type="entry name" value="P-loop containing nucleotide triphosphate hydrolases"/>
    <property type="match status" value="1"/>
</dbReference>
<evidence type="ECO:0000259" key="1">
    <source>
        <dbReference type="Pfam" id="PF22688"/>
    </source>
</evidence>
<dbReference type="SUPFAM" id="SSF52540">
    <property type="entry name" value="P-loop containing nucleoside triphosphate hydrolases"/>
    <property type="match status" value="1"/>
</dbReference>
<gene>
    <name evidence="2" type="ORF">C8R21_12314</name>
    <name evidence="3" type="ORF">SAMN05216417_11147</name>
</gene>
<dbReference type="GO" id="GO:0003688">
    <property type="term" value="F:DNA replication origin binding"/>
    <property type="evidence" value="ECO:0007669"/>
    <property type="project" value="TreeGrafter"/>
</dbReference>
<dbReference type="Gene3D" id="1.10.8.60">
    <property type="match status" value="1"/>
</dbReference>
<dbReference type="GO" id="GO:0032297">
    <property type="term" value="P:negative regulation of DNA-templated DNA replication initiation"/>
    <property type="evidence" value="ECO:0007669"/>
    <property type="project" value="InterPro"/>
</dbReference>
<dbReference type="EMBL" id="FPBZ01000011">
    <property type="protein sequence ID" value="SFU63321.1"/>
    <property type="molecule type" value="Genomic_DNA"/>
</dbReference>